<dbReference type="PRINTS" id="PR00812">
    <property type="entry name" value="BCTERIALGSPF"/>
</dbReference>
<evidence type="ECO:0000256" key="4">
    <source>
        <dbReference type="ARBA" id="ARBA00022519"/>
    </source>
</evidence>
<dbReference type="EMBL" id="FWFK01000001">
    <property type="protein sequence ID" value="SLN13061.1"/>
    <property type="molecule type" value="Genomic_DNA"/>
</dbReference>
<evidence type="ECO:0000313" key="11">
    <source>
        <dbReference type="EMBL" id="SLN13061.1"/>
    </source>
</evidence>
<dbReference type="InterPro" id="IPR003004">
    <property type="entry name" value="GspF/PilC"/>
</dbReference>
<feature type="region of interest" description="Disordered" evidence="8">
    <location>
        <begin position="39"/>
        <end position="61"/>
    </location>
</feature>
<dbReference type="PANTHER" id="PTHR30012:SF0">
    <property type="entry name" value="TYPE II SECRETION SYSTEM PROTEIN F-RELATED"/>
    <property type="match status" value="1"/>
</dbReference>
<keyword evidence="12" id="KW-1185">Reference proteome</keyword>
<feature type="domain" description="Type II secretion system protein GspF" evidence="10">
    <location>
        <begin position="275"/>
        <end position="397"/>
    </location>
</feature>
<dbReference type="Pfam" id="PF00482">
    <property type="entry name" value="T2SSF"/>
    <property type="match status" value="2"/>
</dbReference>
<evidence type="ECO:0000256" key="2">
    <source>
        <dbReference type="ARBA" id="ARBA00005745"/>
    </source>
</evidence>
<sequence>MGAFLYKAVDAGGRHARGLIEASSESAARAELRQRKLLPLSVEPTRRRPGQAFSRDRAPRSSRLGPKRLALLTRQLATLVGANVRIEDALRVVAGQTRSAREGSLLLNLRGAVLDGRSFAAALDDNPASFDEYYRASVRAGETSGRLSQVMDHLALHIEEQAKNRQSLQLALIYPALLTIVSVVVISALLAFVVPDIVRVFTSRGADLPGLTRALIAASDWLTTWGPVAAAVCAGGVATGLAALRRPRIRARWHWLLATTWPMRGPVLKIASARFSGTLATLVQSGVPLADALRAATDTVPNLYLRTRLAALAQRVSDGAALSRAAEESGIFPPMLVAMIASGEAGGTLGHSLERSAAEQSADLKAKVATIVALVEPGVLLVMGGIVMLLVLAILMPIVSLNDLTG</sequence>
<keyword evidence="4" id="KW-0997">Cell inner membrane</keyword>
<keyword evidence="3" id="KW-1003">Cell membrane</keyword>
<evidence type="ECO:0000256" key="9">
    <source>
        <dbReference type="SAM" id="Phobius"/>
    </source>
</evidence>
<evidence type="ECO:0000259" key="10">
    <source>
        <dbReference type="Pfam" id="PF00482"/>
    </source>
</evidence>
<feature type="transmembrane region" description="Helical" evidence="9">
    <location>
        <begin position="225"/>
        <end position="244"/>
    </location>
</feature>
<evidence type="ECO:0000256" key="8">
    <source>
        <dbReference type="SAM" id="MobiDB-lite"/>
    </source>
</evidence>
<feature type="transmembrane region" description="Helical" evidence="9">
    <location>
        <begin position="171"/>
        <end position="194"/>
    </location>
</feature>
<keyword evidence="7 9" id="KW-0472">Membrane</keyword>
<evidence type="ECO:0000256" key="6">
    <source>
        <dbReference type="ARBA" id="ARBA00022989"/>
    </source>
</evidence>
<organism evidence="11 12">
    <name type="scientific">Roseivivax jejudonensis</name>
    <dbReference type="NCBI Taxonomy" id="1529041"/>
    <lineage>
        <taxon>Bacteria</taxon>
        <taxon>Pseudomonadati</taxon>
        <taxon>Pseudomonadota</taxon>
        <taxon>Alphaproteobacteria</taxon>
        <taxon>Rhodobacterales</taxon>
        <taxon>Roseobacteraceae</taxon>
        <taxon>Roseivivax</taxon>
    </lineage>
</organism>
<dbReference type="Gene3D" id="1.20.81.30">
    <property type="entry name" value="Type II secretion system (T2SS), domain F"/>
    <property type="match status" value="2"/>
</dbReference>
<dbReference type="FunFam" id="1.20.81.30:FF:000001">
    <property type="entry name" value="Type II secretion system protein F"/>
    <property type="match status" value="2"/>
</dbReference>
<protein>
    <submittedName>
        <fullName evidence="11">Type II secretion system protein F</fullName>
    </submittedName>
</protein>
<dbReference type="PANTHER" id="PTHR30012">
    <property type="entry name" value="GENERAL SECRETION PATHWAY PROTEIN"/>
    <property type="match status" value="1"/>
</dbReference>
<evidence type="ECO:0000256" key="5">
    <source>
        <dbReference type="ARBA" id="ARBA00022692"/>
    </source>
</evidence>
<comment type="similarity">
    <text evidence="2">Belongs to the GSP F family.</text>
</comment>
<keyword evidence="5 9" id="KW-0812">Transmembrane</keyword>
<dbReference type="RefSeq" id="WP_085790149.1">
    <property type="nucleotide sequence ID" value="NZ_FWFK01000001.1"/>
</dbReference>
<gene>
    <name evidence="11" type="primary">epsF</name>
    <name evidence="11" type="ORF">ROJ8625_00385</name>
</gene>
<name>A0A1X6Y7I1_9RHOB</name>
<dbReference type="GO" id="GO:0015628">
    <property type="term" value="P:protein secretion by the type II secretion system"/>
    <property type="evidence" value="ECO:0007669"/>
    <property type="project" value="TreeGrafter"/>
</dbReference>
<dbReference type="AlphaFoldDB" id="A0A1X6Y7I1"/>
<accession>A0A1X6Y7I1</accession>
<feature type="domain" description="Type II secretion system protein GspF" evidence="10">
    <location>
        <begin position="73"/>
        <end position="195"/>
    </location>
</feature>
<proteinExistence type="inferred from homology"/>
<keyword evidence="6 9" id="KW-1133">Transmembrane helix</keyword>
<feature type="transmembrane region" description="Helical" evidence="9">
    <location>
        <begin position="379"/>
        <end position="399"/>
    </location>
</feature>
<evidence type="ECO:0000313" key="12">
    <source>
        <dbReference type="Proteomes" id="UP000193570"/>
    </source>
</evidence>
<dbReference type="GO" id="GO:0005886">
    <property type="term" value="C:plasma membrane"/>
    <property type="evidence" value="ECO:0007669"/>
    <property type="project" value="UniProtKB-SubCell"/>
</dbReference>
<dbReference type="InterPro" id="IPR042094">
    <property type="entry name" value="T2SS_GspF_sf"/>
</dbReference>
<comment type="subcellular location">
    <subcellularLocation>
        <location evidence="1">Cell inner membrane</location>
        <topology evidence="1">Multi-pass membrane protein</topology>
    </subcellularLocation>
</comment>
<reference evidence="11 12" key="1">
    <citation type="submission" date="2017-03" db="EMBL/GenBank/DDBJ databases">
        <authorList>
            <person name="Afonso C.L."/>
            <person name="Miller P.J."/>
            <person name="Scott M.A."/>
            <person name="Spackman E."/>
            <person name="Goraichik I."/>
            <person name="Dimitrov K.M."/>
            <person name="Suarez D.L."/>
            <person name="Swayne D.E."/>
        </authorList>
    </citation>
    <scope>NUCLEOTIDE SEQUENCE [LARGE SCALE GENOMIC DNA]</scope>
    <source>
        <strain evidence="11 12">CECT 8625</strain>
    </source>
</reference>
<dbReference type="OrthoDB" id="9805682at2"/>
<evidence type="ECO:0000256" key="1">
    <source>
        <dbReference type="ARBA" id="ARBA00004429"/>
    </source>
</evidence>
<evidence type="ECO:0000256" key="3">
    <source>
        <dbReference type="ARBA" id="ARBA00022475"/>
    </source>
</evidence>
<dbReference type="InterPro" id="IPR018076">
    <property type="entry name" value="T2SS_GspF_dom"/>
</dbReference>
<dbReference type="Proteomes" id="UP000193570">
    <property type="component" value="Unassembled WGS sequence"/>
</dbReference>
<evidence type="ECO:0000256" key="7">
    <source>
        <dbReference type="ARBA" id="ARBA00023136"/>
    </source>
</evidence>